<dbReference type="Pfam" id="PF13624">
    <property type="entry name" value="SurA_N_3"/>
    <property type="match status" value="1"/>
</dbReference>
<dbReference type="EMBL" id="JACVVD010000014">
    <property type="protein sequence ID" value="MBD0384017.1"/>
    <property type="molecule type" value="Genomic_DNA"/>
</dbReference>
<evidence type="ECO:0000256" key="5">
    <source>
        <dbReference type="ARBA" id="ARBA00023235"/>
    </source>
</evidence>
<dbReference type="PANTHER" id="PTHR47245:SF1">
    <property type="entry name" value="FOLDASE PROTEIN PRSA"/>
    <property type="match status" value="1"/>
</dbReference>
<dbReference type="InterPro" id="IPR000297">
    <property type="entry name" value="PPIase_PpiC"/>
</dbReference>
<dbReference type="InterPro" id="IPR050245">
    <property type="entry name" value="PrsA_foldase"/>
</dbReference>
<dbReference type="PANTHER" id="PTHR47245">
    <property type="entry name" value="PEPTIDYLPROLYL ISOMERASE"/>
    <property type="match status" value="1"/>
</dbReference>
<protein>
    <recommendedName>
        <fullName evidence="2">peptidylprolyl isomerase</fullName>
        <ecNumber evidence="2">5.2.1.8</ecNumber>
    </recommendedName>
</protein>
<sequence length="304" mass="33245">MNIKQADRKWVWVSTFLIIALTVYAIFFPPVLKNANAGTEKAVAKVNGVSISTTQFYEAMVASGGEQTLDSLISDELINQEAKKAGIQVTEDDINNEIAAIKKSFATEDEFQQTLTSYGMSLDDLKKNMQTQVVLKKILEPQVTITDEQIKQYYDENLESLKTPEQVQASHISVATKEEADAIAAELKNGGDFAALAKEKSMDTATKDKGGDLGYVTSGSMDSTLETAAFALETGTTSDPVQTANGYDIIRVTDRKAASTPTLDEKKEEIKQTLINQQISTLSSAWLSQKKAESTIENYLTKDA</sequence>
<dbReference type="Gene3D" id="1.10.4030.10">
    <property type="entry name" value="Porin chaperone SurA, peptide-binding domain"/>
    <property type="match status" value="1"/>
</dbReference>
<proteinExistence type="predicted"/>
<dbReference type="InterPro" id="IPR027304">
    <property type="entry name" value="Trigger_fact/SurA_dom_sf"/>
</dbReference>
<keyword evidence="9" id="KW-1185">Reference proteome</keyword>
<comment type="catalytic activity">
    <reaction evidence="1">
        <text>[protein]-peptidylproline (omega=180) = [protein]-peptidylproline (omega=0)</text>
        <dbReference type="Rhea" id="RHEA:16237"/>
        <dbReference type="Rhea" id="RHEA-COMP:10747"/>
        <dbReference type="Rhea" id="RHEA-COMP:10748"/>
        <dbReference type="ChEBI" id="CHEBI:83833"/>
        <dbReference type="ChEBI" id="CHEBI:83834"/>
        <dbReference type="EC" id="5.2.1.8"/>
    </reaction>
</comment>
<dbReference type="GO" id="GO:0003755">
    <property type="term" value="F:peptidyl-prolyl cis-trans isomerase activity"/>
    <property type="evidence" value="ECO:0007669"/>
    <property type="project" value="UniProtKB-KW"/>
</dbReference>
<dbReference type="RefSeq" id="WP_188177791.1">
    <property type="nucleotide sequence ID" value="NZ_JACVVD010000014.1"/>
</dbReference>
<dbReference type="Proteomes" id="UP000650466">
    <property type="component" value="Unassembled WGS sequence"/>
</dbReference>
<reference evidence="8" key="1">
    <citation type="submission" date="2020-09" db="EMBL/GenBank/DDBJ databases">
        <title>Draft Genome Sequence of Paenibacillus sp. WST5.</title>
        <authorList>
            <person name="Bao Z."/>
        </authorList>
    </citation>
    <scope>NUCLEOTIDE SEQUENCE</scope>
    <source>
        <strain evidence="8">WST5</strain>
    </source>
</reference>
<dbReference type="EC" id="5.2.1.8" evidence="2"/>
<dbReference type="AlphaFoldDB" id="A0A926KTQ0"/>
<dbReference type="InterPro" id="IPR046357">
    <property type="entry name" value="PPIase_dom_sf"/>
</dbReference>
<evidence type="ECO:0000256" key="1">
    <source>
        <dbReference type="ARBA" id="ARBA00000971"/>
    </source>
</evidence>
<dbReference type="PROSITE" id="PS50198">
    <property type="entry name" value="PPIC_PPIASE_2"/>
    <property type="match status" value="1"/>
</dbReference>
<dbReference type="Gene3D" id="3.10.50.40">
    <property type="match status" value="1"/>
</dbReference>
<accession>A0A926KTQ0</accession>
<evidence type="ECO:0000256" key="2">
    <source>
        <dbReference type="ARBA" id="ARBA00013194"/>
    </source>
</evidence>
<keyword evidence="3" id="KW-0732">Signal</keyword>
<evidence type="ECO:0000313" key="9">
    <source>
        <dbReference type="Proteomes" id="UP000650466"/>
    </source>
</evidence>
<evidence type="ECO:0000259" key="7">
    <source>
        <dbReference type="PROSITE" id="PS50198"/>
    </source>
</evidence>
<feature type="domain" description="PpiC" evidence="7">
    <location>
        <begin position="164"/>
        <end position="254"/>
    </location>
</feature>
<organism evidence="8 9">
    <name type="scientific">Paenibacillus sedimenti</name>
    <dbReference type="NCBI Taxonomy" id="2770274"/>
    <lineage>
        <taxon>Bacteria</taxon>
        <taxon>Bacillati</taxon>
        <taxon>Bacillota</taxon>
        <taxon>Bacilli</taxon>
        <taxon>Bacillales</taxon>
        <taxon>Paenibacillaceae</taxon>
        <taxon>Paenibacillus</taxon>
    </lineage>
</organism>
<name>A0A926KTQ0_9BACL</name>
<keyword evidence="5 6" id="KW-0413">Isomerase</keyword>
<evidence type="ECO:0000256" key="4">
    <source>
        <dbReference type="ARBA" id="ARBA00023110"/>
    </source>
</evidence>
<gene>
    <name evidence="8" type="ORF">ICC18_28595</name>
</gene>
<dbReference type="SUPFAM" id="SSF54534">
    <property type="entry name" value="FKBP-like"/>
    <property type="match status" value="1"/>
</dbReference>
<dbReference type="PROSITE" id="PS01096">
    <property type="entry name" value="PPIC_PPIASE_1"/>
    <property type="match status" value="1"/>
</dbReference>
<evidence type="ECO:0000313" key="8">
    <source>
        <dbReference type="EMBL" id="MBD0384017.1"/>
    </source>
</evidence>
<evidence type="ECO:0000256" key="6">
    <source>
        <dbReference type="PROSITE-ProRule" id="PRU00278"/>
    </source>
</evidence>
<comment type="caution">
    <text evidence="8">The sequence shown here is derived from an EMBL/GenBank/DDBJ whole genome shotgun (WGS) entry which is preliminary data.</text>
</comment>
<evidence type="ECO:0000256" key="3">
    <source>
        <dbReference type="ARBA" id="ARBA00022729"/>
    </source>
</evidence>
<keyword evidence="4 6" id="KW-0697">Rotamase</keyword>
<dbReference type="InterPro" id="IPR023058">
    <property type="entry name" value="PPIase_PpiC_CS"/>
</dbReference>
<dbReference type="SUPFAM" id="SSF109998">
    <property type="entry name" value="Triger factor/SurA peptide-binding domain-like"/>
    <property type="match status" value="1"/>
</dbReference>
<dbReference type="Pfam" id="PF13145">
    <property type="entry name" value="Rotamase_2"/>
    <property type="match status" value="1"/>
</dbReference>